<keyword evidence="4" id="KW-1185">Reference proteome</keyword>
<feature type="transmembrane region" description="Helical" evidence="1">
    <location>
        <begin position="347"/>
        <end position="368"/>
    </location>
</feature>
<feature type="transmembrane region" description="Helical" evidence="1">
    <location>
        <begin position="282"/>
        <end position="303"/>
    </location>
</feature>
<feature type="transmembrane region" description="Helical" evidence="1">
    <location>
        <begin position="174"/>
        <end position="194"/>
    </location>
</feature>
<dbReference type="GO" id="GO:0016747">
    <property type="term" value="F:acyltransferase activity, transferring groups other than amino-acyl groups"/>
    <property type="evidence" value="ECO:0007669"/>
    <property type="project" value="InterPro"/>
</dbReference>
<dbReference type="PANTHER" id="PTHR23028:SF131">
    <property type="entry name" value="BLR2367 PROTEIN"/>
    <property type="match status" value="1"/>
</dbReference>
<dbReference type="PANTHER" id="PTHR23028">
    <property type="entry name" value="ACETYLTRANSFERASE"/>
    <property type="match status" value="1"/>
</dbReference>
<feature type="transmembrane region" description="Helical" evidence="1">
    <location>
        <begin position="74"/>
        <end position="95"/>
    </location>
</feature>
<dbReference type="KEGG" id="xbc:ELE36_14665"/>
<proteinExistence type="predicted"/>
<keyword evidence="1" id="KW-0812">Transmembrane</keyword>
<feature type="transmembrane region" description="Helical" evidence="1">
    <location>
        <begin position="259"/>
        <end position="276"/>
    </location>
</feature>
<dbReference type="AlphaFoldDB" id="A0A411HMA7"/>
<reference evidence="3 4" key="1">
    <citation type="submission" date="2019-01" db="EMBL/GenBank/DDBJ databases">
        <title>Pseudolysobacter antarctica gen. nov., sp. nov., isolated from Fildes Peninsula, Antarctica.</title>
        <authorList>
            <person name="Wei Z."/>
            <person name="Peng F."/>
        </authorList>
    </citation>
    <scope>NUCLEOTIDE SEQUENCE [LARGE SCALE GENOMIC DNA]</scope>
    <source>
        <strain evidence="3 4">AQ6-296</strain>
    </source>
</reference>
<evidence type="ECO:0000259" key="2">
    <source>
        <dbReference type="Pfam" id="PF01757"/>
    </source>
</evidence>
<dbReference type="InterPro" id="IPR050879">
    <property type="entry name" value="Acyltransferase_3"/>
</dbReference>
<organism evidence="3 4">
    <name type="scientific">Pseudolysobacter antarcticus</name>
    <dbReference type="NCBI Taxonomy" id="2511995"/>
    <lineage>
        <taxon>Bacteria</taxon>
        <taxon>Pseudomonadati</taxon>
        <taxon>Pseudomonadota</taxon>
        <taxon>Gammaproteobacteria</taxon>
        <taxon>Lysobacterales</taxon>
        <taxon>Rhodanobacteraceae</taxon>
        <taxon>Pseudolysobacter</taxon>
    </lineage>
</organism>
<protein>
    <submittedName>
        <fullName evidence="3">Acyltransferase</fullName>
    </submittedName>
</protein>
<evidence type="ECO:0000313" key="3">
    <source>
        <dbReference type="EMBL" id="QBB71497.1"/>
    </source>
</evidence>
<feature type="transmembrane region" description="Helical" evidence="1">
    <location>
        <begin position="45"/>
        <end position="62"/>
    </location>
</feature>
<keyword evidence="1" id="KW-1133">Transmembrane helix</keyword>
<keyword evidence="3" id="KW-0012">Acyltransferase</keyword>
<dbReference type="GO" id="GO:0000271">
    <property type="term" value="P:polysaccharide biosynthetic process"/>
    <property type="evidence" value="ECO:0007669"/>
    <property type="project" value="TreeGrafter"/>
</dbReference>
<name>A0A411HMA7_9GAMM</name>
<dbReference type="Pfam" id="PF01757">
    <property type="entry name" value="Acyl_transf_3"/>
    <property type="match status" value="1"/>
</dbReference>
<gene>
    <name evidence="3" type="ORF">ELE36_14665</name>
</gene>
<dbReference type="RefSeq" id="WP_129834555.1">
    <property type="nucleotide sequence ID" value="NZ_CP035704.1"/>
</dbReference>
<feature type="transmembrane region" description="Helical" evidence="1">
    <location>
        <begin position="315"/>
        <end position="335"/>
    </location>
</feature>
<evidence type="ECO:0000256" key="1">
    <source>
        <dbReference type="SAM" id="Phobius"/>
    </source>
</evidence>
<dbReference type="OrthoDB" id="9767863at2"/>
<accession>A0A411HMA7</accession>
<feature type="transmembrane region" description="Helical" evidence="1">
    <location>
        <begin position="206"/>
        <end position="224"/>
    </location>
</feature>
<sequence>MDVVSSLPALAALCIAFVVAFFLAKIFGAPDQQGRFASIDGLRGYLALFVFFHHACIWYFFLRSDDWTIPPSNLYTHFGQSSVVMFFMITAFLFFSKLLDARAKPIDWLRLFVSRLLRLVPLYLFAMVAMFGIVAILSGGVLNDSIAHLALGAIRWLSFTILGTPDLNHIEGTYLIVASVTWSLPYEWFFYLALPLLALAARVRVGIFYIVASVICLVLMLLVWQPQWLYLAAFGAGMIAAIIARSSRFQTLASTHTSSAAIVACLVAIVVLFPTIEGIAPMLLLTLVFILIACGNSLFGILTHPVSRTLGEMSYSIYLLHGIALFILFRFVIGLEQAESLSPTMHWAYIVGLTPILLVLCFFTFMLIERPAMRSTVGLASWLRRGCK</sequence>
<dbReference type="Proteomes" id="UP000291562">
    <property type="component" value="Chromosome"/>
</dbReference>
<feature type="transmembrane region" description="Helical" evidence="1">
    <location>
        <begin position="116"/>
        <end position="137"/>
    </location>
</feature>
<feature type="transmembrane region" description="Helical" evidence="1">
    <location>
        <begin position="230"/>
        <end position="247"/>
    </location>
</feature>
<evidence type="ECO:0000313" key="4">
    <source>
        <dbReference type="Proteomes" id="UP000291562"/>
    </source>
</evidence>
<feature type="domain" description="Acyltransferase 3" evidence="2">
    <location>
        <begin position="37"/>
        <end position="364"/>
    </location>
</feature>
<keyword evidence="1" id="KW-0472">Membrane</keyword>
<dbReference type="GO" id="GO:0016020">
    <property type="term" value="C:membrane"/>
    <property type="evidence" value="ECO:0007669"/>
    <property type="project" value="TreeGrafter"/>
</dbReference>
<keyword evidence="3" id="KW-0808">Transferase</keyword>
<dbReference type="InterPro" id="IPR002656">
    <property type="entry name" value="Acyl_transf_3_dom"/>
</dbReference>
<feature type="transmembrane region" description="Helical" evidence="1">
    <location>
        <begin position="6"/>
        <end position="24"/>
    </location>
</feature>
<dbReference type="EMBL" id="CP035704">
    <property type="protein sequence ID" value="QBB71497.1"/>
    <property type="molecule type" value="Genomic_DNA"/>
</dbReference>